<protein>
    <submittedName>
        <fullName evidence="2">N-acetyltransferase family protein</fullName>
    </submittedName>
</protein>
<dbReference type="SUPFAM" id="SSF55729">
    <property type="entry name" value="Acyl-CoA N-acyltransferases (Nat)"/>
    <property type="match status" value="1"/>
</dbReference>
<dbReference type="CDD" id="cd04301">
    <property type="entry name" value="NAT_SF"/>
    <property type="match status" value="1"/>
</dbReference>
<dbReference type="OrthoDB" id="9798006at2"/>
<proteinExistence type="predicted"/>
<dbReference type="KEGG" id="lnn:F0161_00885"/>
<gene>
    <name evidence="2" type="ORF">F0161_00885</name>
</gene>
<dbReference type="GO" id="GO:0016747">
    <property type="term" value="F:acyltransferase activity, transferring groups other than amino-acyl groups"/>
    <property type="evidence" value="ECO:0007669"/>
    <property type="project" value="InterPro"/>
</dbReference>
<dbReference type="InterPro" id="IPR000182">
    <property type="entry name" value="GNAT_dom"/>
</dbReference>
<feature type="domain" description="N-acetyltransferase" evidence="1">
    <location>
        <begin position="3"/>
        <end position="164"/>
    </location>
</feature>
<dbReference type="Pfam" id="PF00583">
    <property type="entry name" value="Acetyltransf_1"/>
    <property type="match status" value="1"/>
</dbReference>
<dbReference type="Proteomes" id="UP000325295">
    <property type="component" value="Chromosome"/>
</dbReference>
<dbReference type="PANTHER" id="PTHR43415">
    <property type="entry name" value="SPERMIDINE N(1)-ACETYLTRANSFERASE"/>
    <property type="match status" value="1"/>
</dbReference>
<sequence length="164" mass="18984">MSISFSFATIKDLPEIVRIYNQTIPTRQSTADLEPVTVSDREEWFKSHNQHHRPLWLIKSDNQVVGWISLADFYGRIAYDHTVEISIYIDENFRGHHLGVKALEFVESNVKNFGIETILAYIFGHNAPSQGLFKKFSYVKWAHLPEVAEMDGVKRDLDILGKKY</sequence>
<dbReference type="InterPro" id="IPR016181">
    <property type="entry name" value="Acyl_CoA_acyltransferase"/>
</dbReference>
<evidence type="ECO:0000313" key="3">
    <source>
        <dbReference type="Proteomes" id="UP000325295"/>
    </source>
</evidence>
<dbReference type="EMBL" id="CP043939">
    <property type="protein sequence ID" value="QER66565.1"/>
    <property type="molecule type" value="Genomic_DNA"/>
</dbReference>
<dbReference type="RefSeq" id="WP_150203201.1">
    <property type="nucleotide sequence ID" value="NZ_CP043939.1"/>
</dbReference>
<dbReference type="PROSITE" id="PS51186">
    <property type="entry name" value="GNAT"/>
    <property type="match status" value="1"/>
</dbReference>
<evidence type="ECO:0000313" key="2">
    <source>
        <dbReference type="EMBL" id="QER66565.1"/>
    </source>
</evidence>
<reference evidence="2 3" key="1">
    <citation type="submission" date="2019-09" db="EMBL/GenBank/DDBJ databases">
        <title>Complete Genome Sequence of Lactobacillus nenjiangensis SH-Y15, isolated from sauerkraut.</title>
        <authorList>
            <person name="Yang H."/>
        </authorList>
    </citation>
    <scope>NUCLEOTIDE SEQUENCE [LARGE SCALE GENOMIC DNA]</scope>
    <source>
        <strain evidence="2 3">SH-Y15</strain>
    </source>
</reference>
<accession>A0A5P1WZI9</accession>
<dbReference type="PANTHER" id="PTHR43415:SF3">
    <property type="entry name" value="GNAT-FAMILY ACETYLTRANSFERASE"/>
    <property type="match status" value="1"/>
</dbReference>
<evidence type="ECO:0000259" key="1">
    <source>
        <dbReference type="PROSITE" id="PS51186"/>
    </source>
</evidence>
<dbReference type="Gene3D" id="3.40.630.30">
    <property type="match status" value="1"/>
</dbReference>
<keyword evidence="3" id="KW-1185">Reference proteome</keyword>
<name>A0A5P1WZI9_9LACO</name>
<keyword evidence="2" id="KW-0808">Transferase</keyword>
<dbReference type="AlphaFoldDB" id="A0A5P1WZI9"/>
<organism evidence="2 3">
    <name type="scientific">Paucilactobacillus nenjiangensis</name>
    <dbReference type="NCBI Taxonomy" id="1296540"/>
    <lineage>
        <taxon>Bacteria</taxon>
        <taxon>Bacillati</taxon>
        <taxon>Bacillota</taxon>
        <taxon>Bacilli</taxon>
        <taxon>Lactobacillales</taxon>
        <taxon>Lactobacillaceae</taxon>
        <taxon>Paucilactobacillus</taxon>
    </lineage>
</organism>